<keyword evidence="3" id="KW-1185">Reference proteome</keyword>
<evidence type="ECO:0000313" key="3">
    <source>
        <dbReference type="Proteomes" id="UP000321464"/>
    </source>
</evidence>
<dbReference type="AlphaFoldDB" id="A0A512AGI0"/>
<feature type="transmembrane region" description="Helical" evidence="1">
    <location>
        <begin position="83"/>
        <end position="102"/>
    </location>
</feature>
<name>A0A512AGI0_9SPHN</name>
<accession>A0A512AGI0</accession>
<gene>
    <name evidence="2" type="ORF">NSE01_06470</name>
</gene>
<reference evidence="2 3" key="1">
    <citation type="submission" date="2019-07" db="EMBL/GenBank/DDBJ databases">
        <title>Whole genome shotgun sequence of Novosphingobium sediminis NBRC 106119.</title>
        <authorList>
            <person name="Hosoyama A."/>
            <person name="Uohara A."/>
            <person name="Ohji S."/>
            <person name="Ichikawa N."/>
        </authorList>
    </citation>
    <scope>NUCLEOTIDE SEQUENCE [LARGE SCALE GENOMIC DNA]</scope>
    <source>
        <strain evidence="2 3">NBRC 106119</strain>
    </source>
</reference>
<evidence type="ECO:0000313" key="2">
    <source>
        <dbReference type="EMBL" id="GEN98814.1"/>
    </source>
</evidence>
<comment type="caution">
    <text evidence="2">The sequence shown here is derived from an EMBL/GenBank/DDBJ whole genome shotgun (WGS) entry which is preliminary data.</text>
</comment>
<dbReference type="EMBL" id="BJYR01000004">
    <property type="protein sequence ID" value="GEN98814.1"/>
    <property type="molecule type" value="Genomic_DNA"/>
</dbReference>
<organism evidence="2 3">
    <name type="scientific">Novosphingobium sediminis</name>
    <dbReference type="NCBI Taxonomy" id="707214"/>
    <lineage>
        <taxon>Bacteria</taxon>
        <taxon>Pseudomonadati</taxon>
        <taxon>Pseudomonadota</taxon>
        <taxon>Alphaproteobacteria</taxon>
        <taxon>Sphingomonadales</taxon>
        <taxon>Sphingomonadaceae</taxon>
        <taxon>Novosphingobium</taxon>
    </lineage>
</organism>
<sequence length="140" mass="16421">MIFCRGNLRKSAILVILIAGIMTSIFIQEFIFSDYIKKIDKFILKSPDNVAKFRFFIPLILWFVFSGYFVTILLLLFNNTNIFIINSLIFPIFQVMYFFNLYNDNAEVARLEFIGSMPLILSAVLIFLLKYFARLFPIKS</sequence>
<feature type="transmembrane region" description="Helical" evidence="1">
    <location>
        <begin position="114"/>
        <end position="133"/>
    </location>
</feature>
<keyword evidence="1" id="KW-0472">Membrane</keyword>
<evidence type="ECO:0000256" key="1">
    <source>
        <dbReference type="SAM" id="Phobius"/>
    </source>
</evidence>
<feature type="transmembrane region" description="Helical" evidence="1">
    <location>
        <begin position="12"/>
        <end position="33"/>
    </location>
</feature>
<feature type="transmembrane region" description="Helical" evidence="1">
    <location>
        <begin position="53"/>
        <end position="76"/>
    </location>
</feature>
<dbReference type="Proteomes" id="UP000321464">
    <property type="component" value="Unassembled WGS sequence"/>
</dbReference>
<proteinExistence type="predicted"/>
<protein>
    <submittedName>
        <fullName evidence="2">Uncharacterized protein</fullName>
    </submittedName>
</protein>
<keyword evidence="1" id="KW-1133">Transmembrane helix</keyword>
<keyword evidence="1" id="KW-0812">Transmembrane</keyword>